<sequence>MACGKLETLYGTKPPFYMRIIIQLELIFGVYMSYVSIRKMRASKGSAIVTIHQRLIRCSGVNQ</sequence>
<comment type="caution">
    <text evidence="2">The sequence shown here is derived from an EMBL/GenBank/DDBJ whole genome shotgun (WGS) entry which is preliminary data.</text>
</comment>
<keyword evidence="1" id="KW-0812">Transmembrane</keyword>
<evidence type="ECO:0000313" key="2">
    <source>
        <dbReference type="EMBL" id="CDI03352.1"/>
    </source>
</evidence>
<name>W6M6P3_9GAMM</name>
<accession>W6M6P3</accession>
<keyword evidence="1" id="KW-1133">Transmembrane helix</keyword>
<gene>
    <name evidence="2" type="ORF">BN873_470094</name>
</gene>
<evidence type="ECO:0000256" key="1">
    <source>
        <dbReference type="SAM" id="Phobius"/>
    </source>
</evidence>
<keyword evidence="3" id="KW-1185">Reference proteome</keyword>
<dbReference type="EMBL" id="CBTJ020000055">
    <property type="protein sequence ID" value="CDI03352.1"/>
    <property type="molecule type" value="Genomic_DNA"/>
</dbReference>
<protein>
    <submittedName>
        <fullName evidence="2">Uncharacterized protein</fullName>
    </submittedName>
</protein>
<proteinExistence type="predicted"/>
<dbReference type="Proteomes" id="UP000035760">
    <property type="component" value="Unassembled WGS sequence"/>
</dbReference>
<reference evidence="2" key="1">
    <citation type="submission" date="2013-07" db="EMBL/GenBank/DDBJ databases">
        <authorList>
            <person name="McIlroy S."/>
        </authorList>
    </citation>
    <scope>NUCLEOTIDE SEQUENCE [LARGE SCALE GENOMIC DNA]</scope>
    <source>
        <strain evidence="2">Run_A_D11</strain>
    </source>
</reference>
<dbReference type="AlphaFoldDB" id="W6M6P3"/>
<feature type="transmembrane region" description="Helical" evidence="1">
    <location>
        <begin position="16"/>
        <end position="37"/>
    </location>
</feature>
<evidence type="ECO:0000313" key="3">
    <source>
        <dbReference type="Proteomes" id="UP000035760"/>
    </source>
</evidence>
<keyword evidence="1" id="KW-0472">Membrane</keyword>
<reference evidence="2" key="2">
    <citation type="submission" date="2014-03" db="EMBL/GenBank/DDBJ databases">
        <title>Candidatus Competibacter-lineage genomes retrieved from metagenomes reveal functional metabolic diversity.</title>
        <authorList>
            <person name="McIlroy S.J."/>
            <person name="Albertsen M."/>
            <person name="Andresen E.K."/>
            <person name="Saunders A.M."/>
            <person name="Kristiansen R."/>
            <person name="Stokholm-Bjerregaard M."/>
            <person name="Nielsen K.L."/>
            <person name="Nielsen P.H."/>
        </authorList>
    </citation>
    <scope>NUCLEOTIDE SEQUENCE</scope>
    <source>
        <strain evidence="2">Run_A_D11</strain>
    </source>
</reference>
<organism evidence="2 3">
    <name type="scientific">Candidatus Competibacter denitrificans Run_A_D11</name>
    <dbReference type="NCBI Taxonomy" id="1400863"/>
    <lineage>
        <taxon>Bacteria</taxon>
        <taxon>Pseudomonadati</taxon>
        <taxon>Pseudomonadota</taxon>
        <taxon>Gammaproteobacteria</taxon>
        <taxon>Candidatus Competibacteraceae</taxon>
        <taxon>Candidatus Competibacter</taxon>
    </lineage>
</organism>
<dbReference type="STRING" id="1400863.BN873_470094"/>